<organism evidence="2 3">
    <name type="scientific">Spirobacillus cienkowskii</name>
    <dbReference type="NCBI Taxonomy" id="495820"/>
    <lineage>
        <taxon>Bacteria</taxon>
        <taxon>Pseudomonadati</taxon>
        <taxon>Bdellovibrionota</taxon>
        <taxon>Oligoflexia</taxon>
        <taxon>Silvanigrellales</taxon>
        <taxon>Spirobacillus</taxon>
    </lineage>
</organism>
<keyword evidence="3" id="KW-1185">Reference proteome</keyword>
<sequence length="169" mass="19366">MKLFLLLLSFLIFISCNNDGGKGGNVNSSKKTEVEYTSQGETNCRDVIIEKDRTNYQCNNEEFNFKSANKIIIGEFSDNKKILDYYTKQTFTAGIMGEFSFSENIENVEFTAKQMTEKLVNAIKKITTQRSKDVFEEKLPEINTTPIEAFKDIDFDKLIIRRPLSLLAT</sequence>
<reference evidence="2" key="1">
    <citation type="submission" date="2018-04" db="EMBL/GenBank/DDBJ databases">
        <title>Draft genome sequence of the Candidatus Spirobacillus cienkowskii, a pathogen of freshwater Daphnia species, reconstructed from hemolymph metagenomic reads.</title>
        <authorList>
            <person name="Bresciani L."/>
            <person name="Lemos L.N."/>
            <person name="Wale N."/>
            <person name="Lin J.Y."/>
            <person name="Fernandes G.R."/>
            <person name="Duffy M.A."/>
            <person name="Rodrigues J.M."/>
        </authorList>
    </citation>
    <scope>NUCLEOTIDE SEQUENCE [LARGE SCALE GENOMIC DNA]</scope>
    <source>
        <strain evidence="2">Binning01</strain>
    </source>
</reference>
<keyword evidence="1" id="KW-0732">Signal</keyword>
<name>A0A369KQP1_9BACT</name>
<dbReference type="Proteomes" id="UP000253934">
    <property type="component" value="Unassembled WGS sequence"/>
</dbReference>
<proteinExistence type="predicted"/>
<dbReference type="PROSITE" id="PS51257">
    <property type="entry name" value="PROKAR_LIPOPROTEIN"/>
    <property type="match status" value="1"/>
</dbReference>
<feature type="chain" id="PRO_5016630370" description="Lipoprotein" evidence="1">
    <location>
        <begin position="21"/>
        <end position="169"/>
    </location>
</feature>
<gene>
    <name evidence="2" type="ORF">DCC88_02440</name>
</gene>
<evidence type="ECO:0000256" key="1">
    <source>
        <dbReference type="SAM" id="SignalP"/>
    </source>
</evidence>
<accession>A0A369KQP1</accession>
<evidence type="ECO:0000313" key="2">
    <source>
        <dbReference type="EMBL" id="RDB36931.1"/>
    </source>
</evidence>
<evidence type="ECO:0008006" key="4">
    <source>
        <dbReference type="Google" id="ProtNLM"/>
    </source>
</evidence>
<evidence type="ECO:0000313" key="3">
    <source>
        <dbReference type="Proteomes" id="UP000253934"/>
    </source>
</evidence>
<protein>
    <recommendedName>
        <fullName evidence="4">Lipoprotein</fullName>
    </recommendedName>
</protein>
<comment type="caution">
    <text evidence="2">The sequence shown here is derived from an EMBL/GenBank/DDBJ whole genome shotgun (WGS) entry which is preliminary data.</text>
</comment>
<feature type="signal peptide" evidence="1">
    <location>
        <begin position="1"/>
        <end position="20"/>
    </location>
</feature>
<dbReference type="EMBL" id="QOVW01000016">
    <property type="protein sequence ID" value="RDB36931.1"/>
    <property type="molecule type" value="Genomic_DNA"/>
</dbReference>
<dbReference type="AlphaFoldDB" id="A0A369KQP1"/>